<dbReference type="EMBL" id="JAVLET010000005">
    <property type="protein sequence ID" value="KAL0469604.1"/>
    <property type="molecule type" value="Genomic_DNA"/>
</dbReference>
<feature type="region of interest" description="Disordered" evidence="1">
    <location>
        <begin position="99"/>
        <end position="120"/>
    </location>
</feature>
<dbReference type="Proteomes" id="UP001451303">
    <property type="component" value="Unassembled WGS sequence"/>
</dbReference>
<comment type="caution">
    <text evidence="2">The sequence shown here is derived from an EMBL/GenBank/DDBJ whole genome shotgun (WGS) entry which is preliminary data.</text>
</comment>
<organism evidence="2 3">
    <name type="scientific">Neurospora intermedia</name>
    <dbReference type="NCBI Taxonomy" id="5142"/>
    <lineage>
        <taxon>Eukaryota</taxon>
        <taxon>Fungi</taxon>
        <taxon>Dikarya</taxon>
        <taxon>Ascomycota</taxon>
        <taxon>Pezizomycotina</taxon>
        <taxon>Sordariomycetes</taxon>
        <taxon>Sordariomycetidae</taxon>
        <taxon>Sordariales</taxon>
        <taxon>Sordariaceae</taxon>
        <taxon>Neurospora</taxon>
    </lineage>
</organism>
<proteinExistence type="predicted"/>
<keyword evidence="3" id="KW-1185">Reference proteome</keyword>
<gene>
    <name evidence="2" type="ORF">QR685DRAFT_294503</name>
</gene>
<accession>A0ABR3DA83</accession>
<reference evidence="2 3" key="1">
    <citation type="submission" date="2023-09" db="EMBL/GenBank/DDBJ databases">
        <title>Multi-omics analysis of a traditional fermented food reveals byproduct-associated fungal strains for waste-to-food upcycling.</title>
        <authorList>
            <consortium name="Lawrence Berkeley National Laboratory"/>
            <person name="Rekdal V.M."/>
            <person name="Villalobos-Escobedo J.M."/>
            <person name="Rodriguez-Valeron N."/>
            <person name="Garcia M.O."/>
            <person name="Vasquez D.P."/>
            <person name="Damayanti I."/>
            <person name="Sorensen P.M."/>
            <person name="Baidoo E.E."/>
            <person name="De Carvalho A.C."/>
            <person name="Riley R."/>
            <person name="Lipzen A."/>
            <person name="He G."/>
            <person name="Yan M."/>
            <person name="Haridas S."/>
            <person name="Daum C."/>
            <person name="Yoshinaga Y."/>
            <person name="Ng V."/>
            <person name="Grigoriev I.V."/>
            <person name="Munk R."/>
            <person name="Nuraida L."/>
            <person name="Wijaya C.H."/>
            <person name="Morales P.-C."/>
            <person name="Keasling J.D."/>
        </authorList>
    </citation>
    <scope>NUCLEOTIDE SEQUENCE [LARGE SCALE GENOMIC DNA]</scope>
    <source>
        <strain evidence="2 3">FGSC 2613</strain>
    </source>
</reference>
<evidence type="ECO:0000313" key="2">
    <source>
        <dbReference type="EMBL" id="KAL0469604.1"/>
    </source>
</evidence>
<evidence type="ECO:0000256" key="1">
    <source>
        <dbReference type="SAM" id="MobiDB-lite"/>
    </source>
</evidence>
<protein>
    <submittedName>
        <fullName evidence="2">Uncharacterized protein</fullName>
    </submittedName>
</protein>
<feature type="region of interest" description="Disordered" evidence="1">
    <location>
        <begin position="7"/>
        <end position="42"/>
    </location>
</feature>
<feature type="compositionally biased region" description="Low complexity" evidence="1">
    <location>
        <begin position="26"/>
        <end position="42"/>
    </location>
</feature>
<evidence type="ECO:0000313" key="3">
    <source>
        <dbReference type="Proteomes" id="UP001451303"/>
    </source>
</evidence>
<sequence>MTEICYCDMGEHQAKPNGSNGVLHIPSSPKSSTSSLTASLETQSQPIIPKNFVWGLQGGRRASSSTTSTEPDQADAMAAVEVVAKGPIDGILRDSFDPWTRHNTRRQKGGGKENVYGRDGDDDEVCKGCIKISRARASKTFRSGRRAGSHG</sequence>
<name>A0ABR3DA83_NEUIN</name>